<name>A0ABY6NN02_9FLAO</name>
<accession>A0ABY6NN02</accession>
<proteinExistence type="predicted"/>
<evidence type="ECO:0000256" key="1">
    <source>
        <dbReference type="SAM" id="SignalP"/>
    </source>
</evidence>
<feature type="chain" id="PRO_5046761882" evidence="1">
    <location>
        <begin position="20"/>
        <end position="222"/>
    </location>
</feature>
<evidence type="ECO:0000313" key="2">
    <source>
        <dbReference type="EMBL" id="UZH54267.1"/>
    </source>
</evidence>
<evidence type="ECO:0000313" key="3">
    <source>
        <dbReference type="Proteomes" id="UP001163981"/>
    </source>
</evidence>
<keyword evidence="1" id="KW-0732">Signal</keyword>
<dbReference type="RefSeq" id="WP_265162584.1">
    <property type="nucleotide sequence ID" value="NZ_CP069620.1"/>
</dbReference>
<reference evidence="2" key="1">
    <citation type="submission" date="2021-02" db="EMBL/GenBank/DDBJ databases">
        <title>Salinimicrobium sp. nov. isolated from seawater in Tongyeong, Republic of Korea.</title>
        <authorList>
            <person name="Lee S.-J."/>
        </authorList>
    </citation>
    <scope>NUCLEOTIDE SEQUENCE</scope>
    <source>
        <strain evidence="2">HN-2-9-2</strain>
    </source>
</reference>
<organism evidence="2 3">
    <name type="scientific">Salinimicrobium tongyeongense</name>
    <dbReference type="NCBI Taxonomy" id="2809707"/>
    <lineage>
        <taxon>Bacteria</taxon>
        <taxon>Pseudomonadati</taxon>
        <taxon>Bacteroidota</taxon>
        <taxon>Flavobacteriia</taxon>
        <taxon>Flavobacteriales</taxon>
        <taxon>Flavobacteriaceae</taxon>
        <taxon>Salinimicrobium</taxon>
    </lineage>
</organism>
<keyword evidence="3" id="KW-1185">Reference proteome</keyword>
<dbReference type="Proteomes" id="UP001163981">
    <property type="component" value="Chromosome"/>
</dbReference>
<protein>
    <submittedName>
        <fullName evidence="2">Uncharacterized protein</fullName>
    </submittedName>
</protein>
<sequence>MKFWLVLCLFITPSLLITAQNINLPTEYIRNTISGEKTLPANVQGSPYPTEEFQQGTVNILDKSFTTLVRYNALADAFEIKDPTGEITNLLRRPNITVELNGSDYEIEYFIDDDGNRRQGYFQKLNDGDAVFLKRRGVIKQDALRATNSYGRDKPASLDHYEKYFLKKGDTPAEEVRLKRKDILRQLNNEEVEQFVKKHKFKLKNESEVIQTLEFYNSLNIE</sequence>
<feature type="signal peptide" evidence="1">
    <location>
        <begin position="1"/>
        <end position="19"/>
    </location>
</feature>
<dbReference type="EMBL" id="CP069620">
    <property type="protein sequence ID" value="UZH54267.1"/>
    <property type="molecule type" value="Genomic_DNA"/>
</dbReference>
<gene>
    <name evidence="2" type="ORF">JRG66_09685</name>
</gene>